<dbReference type="GO" id="GO:0000055">
    <property type="term" value="P:ribosomal large subunit export from nucleus"/>
    <property type="evidence" value="ECO:0007669"/>
    <property type="project" value="TreeGrafter"/>
</dbReference>
<evidence type="ECO:0000313" key="5">
    <source>
        <dbReference type="Proteomes" id="UP000241818"/>
    </source>
</evidence>
<accession>A0A2T3AVH3</accession>
<keyword evidence="5" id="KW-1185">Reference proteome</keyword>
<dbReference type="OrthoDB" id="5186at2759"/>
<protein>
    <submittedName>
        <fullName evidence="4">Uncharacterized protein</fullName>
    </submittedName>
</protein>
<name>A0A2T3AVH3_AMORE</name>
<dbReference type="PANTHER" id="PTHR48103">
    <property type="entry name" value="MIDASIN-RELATED"/>
    <property type="match status" value="1"/>
</dbReference>
<keyword evidence="2" id="KW-0067">ATP-binding</keyword>
<dbReference type="GO" id="GO:0030687">
    <property type="term" value="C:preribosome, large subunit precursor"/>
    <property type="evidence" value="ECO:0007669"/>
    <property type="project" value="TreeGrafter"/>
</dbReference>
<evidence type="ECO:0000313" key="4">
    <source>
        <dbReference type="EMBL" id="PSS12668.1"/>
    </source>
</evidence>
<evidence type="ECO:0000256" key="2">
    <source>
        <dbReference type="ARBA" id="ARBA00022840"/>
    </source>
</evidence>
<proteinExistence type="predicted"/>
<sequence length="1431" mass="160411">MLDKFAAKTGLSKSFRDAQIIHPLQNSPLVPLLQQTSAQIYWLSALFELKLSTITATEVINEQGAVIETLKPSKMNRLQRSLVSSRVAAVANDSTVGVSSFLSNTMAVLREYLKEHVEVDDWKLHKKILTTLLQIWWDTYHLAASTNFDESTFQAHLAIGSNMLSQLPENDPVITFRQSLETYLDSGFKLTTGLSMEILWKHLRPIVVSNFQTMETLLEMEKLASRFDSLKWSASISVSELGGIMNSLVKAYRLVLTSKVDGSALVKTLDTELLKLEESVGKEKADIKPFFTSQFEGLRQFKTLEVMRLNQHADDLIDVETIVLANYPTTSEMRLSSSTETSRPLQVIDYLWGPGDGIQPTMDSFSAKLLSRLNEVGEVDLKSLKLLESELPILGEKLASSTGTICRRQLLDVNRSLFDLVVMILTVHGGADQSKYTEVIHSKMIGTTDLQEVPLHDFGEFIGEQRQSDILPFDKDEQGQISGVINTNFRPALVCIAASDAQPQNQMQFSALAWIYFAIGCIKLYVPDRPFDPNKRQRLERERHLKLRETLQNRLAALQQFEHLVTGQNYNLRCQLLEEEIAEVGEPTGVLQEIYRPEVSELDQLQGEFKNLLTTIVQSNPHEKVLSYFNGDSSSGLQEIKLMQNNVLQVIRRLSERFRAYNDLTAPVINMLRCLQIGLSMATVATPSSSPVANPSPASDPVPVLSSMSPFLGANGSYRIPYDDNLVSSHPMEYLTAASTVTTIEGIDSLDSIHRQHLLEAIHGCYERWEKRLESDKLEADSKSGLYRFRGSAEDEEEEDQEQFNELFPSYEDDSSDSTNDSSSAQTARDSAVQLAKVHSSIFLGGSTPSESVLSLIRQISVKLGSLHEDMTPSEERNMTSTLLPGALLLLNDKIEALSTTATVSESYNFYTDANLPETRKLVNLVHQIQARFRELQAVDEIGHMQPLEDVLVSCHELLQFRHTEPLAKIITKVEKVHGFMHEWQFGGWASRANSALTLYDGITSTIVSWRRLELTTWAKLFEMESKKCDDDARSWFFVAYQVVIAAPLSISRSSSEDELKSYAQKLLKDLETYFSTAIIGQFVQRLQLLKQLQKHLELLVLEVPQMSIINSALANFIALYTRYEKPVEENLKKGRVSLEKAMRDVILLATWKDTNIVALRDSAKRSHHNLFKIVRKFRALLGQPMEFVLKQGLPDETTAETEESGYDAPVQFPTVDLSALTLCAETVPKWSEKSKRFINVSKTVSMMADASQIPDSAVEGSTYLNSFLANIITSTAELQKATPSILTEDNKDAVKHLKSRKRKLFADTLKDLRQMGIKFNLGVDALAKQDSLSITLASTKPLPSIQGFIPENLEYYFHKSLDLTPRAREAAHQHSEDLSGAEVARSIGFLEGLLQVVVAQRNVLSAAVVNMTTVEHAAKLAKALWAPNSY</sequence>
<dbReference type="GeneID" id="36570066"/>
<keyword evidence="1" id="KW-0547">Nucleotide-binding</keyword>
<evidence type="ECO:0000256" key="3">
    <source>
        <dbReference type="SAM" id="MobiDB-lite"/>
    </source>
</evidence>
<dbReference type="RefSeq" id="XP_024718666.1">
    <property type="nucleotide sequence ID" value="XM_024861985.1"/>
</dbReference>
<reference evidence="4 5" key="1">
    <citation type="journal article" date="2018" name="New Phytol.">
        <title>Comparative genomics and transcriptomics depict ericoid mycorrhizal fungi as versatile saprotrophs and plant mutualists.</title>
        <authorList>
            <person name="Martino E."/>
            <person name="Morin E."/>
            <person name="Grelet G.A."/>
            <person name="Kuo A."/>
            <person name="Kohler A."/>
            <person name="Daghino S."/>
            <person name="Barry K.W."/>
            <person name="Cichocki N."/>
            <person name="Clum A."/>
            <person name="Dockter R.B."/>
            <person name="Hainaut M."/>
            <person name="Kuo R.C."/>
            <person name="LaButti K."/>
            <person name="Lindahl B.D."/>
            <person name="Lindquist E.A."/>
            <person name="Lipzen A."/>
            <person name="Khouja H.R."/>
            <person name="Magnuson J."/>
            <person name="Murat C."/>
            <person name="Ohm R.A."/>
            <person name="Singer S.W."/>
            <person name="Spatafora J.W."/>
            <person name="Wang M."/>
            <person name="Veneault-Fourrey C."/>
            <person name="Henrissat B."/>
            <person name="Grigoriev I.V."/>
            <person name="Martin F.M."/>
            <person name="Perotto S."/>
        </authorList>
    </citation>
    <scope>NUCLEOTIDE SEQUENCE [LARGE SCALE GENOMIC DNA]</scope>
    <source>
        <strain evidence="4 5">ATCC 22711</strain>
    </source>
</reference>
<gene>
    <name evidence="4" type="ORF">M430DRAFT_126397</name>
</gene>
<dbReference type="Proteomes" id="UP000241818">
    <property type="component" value="Unassembled WGS sequence"/>
</dbReference>
<dbReference type="InParanoid" id="A0A2T3AVH3"/>
<dbReference type="GO" id="GO:0005634">
    <property type="term" value="C:nucleus"/>
    <property type="evidence" value="ECO:0007669"/>
    <property type="project" value="TreeGrafter"/>
</dbReference>
<dbReference type="STRING" id="857342.A0A2T3AVH3"/>
<dbReference type="PANTHER" id="PTHR48103:SF2">
    <property type="entry name" value="MIDASIN"/>
    <property type="match status" value="1"/>
</dbReference>
<evidence type="ECO:0000256" key="1">
    <source>
        <dbReference type="ARBA" id="ARBA00022741"/>
    </source>
</evidence>
<organism evidence="4 5">
    <name type="scientific">Amorphotheca resinae ATCC 22711</name>
    <dbReference type="NCBI Taxonomy" id="857342"/>
    <lineage>
        <taxon>Eukaryota</taxon>
        <taxon>Fungi</taxon>
        <taxon>Dikarya</taxon>
        <taxon>Ascomycota</taxon>
        <taxon>Pezizomycotina</taxon>
        <taxon>Leotiomycetes</taxon>
        <taxon>Helotiales</taxon>
        <taxon>Amorphothecaceae</taxon>
        <taxon>Amorphotheca</taxon>
    </lineage>
</organism>
<dbReference type="GO" id="GO:0005524">
    <property type="term" value="F:ATP binding"/>
    <property type="evidence" value="ECO:0007669"/>
    <property type="project" value="UniProtKB-KW"/>
</dbReference>
<dbReference type="EMBL" id="KZ679015">
    <property type="protein sequence ID" value="PSS12668.1"/>
    <property type="molecule type" value="Genomic_DNA"/>
</dbReference>
<dbReference type="GO" id="GO:0000027">
    <property type="term" value="P:ribosomal large subunit assembly"/>
    <property type="evidence" value="ECO:0007669"/>
    <property type="project" value="TreeGrafter"/>
</dbReference>
<feature type="region of interest" description="Disordered" evidence="3">
    <location>
        <begin position="809"/>
        <end position="830"/>
    </location>
</feature>
<feature type="non-terminal residue" evidence="4">
    <location>
        <position position="1431"/>
    </location>
</feature>